<dbReference type="AlphaFoldDB" id="A0A974E2Y6"/>
<reference evidence="3" key="1">
    <citation type="journal article" date="2016" name="Nature">
        <title>Genome evolution in the allotetraploid frog Xenopus laevis.</title>
        <authorList>
            <person name="Session A.M."/>
            <person name="Uno Y."/>
            <person name="Kwon T."/>
            <person name="Chapman J.A."/>
            <person name="Toyoda A."/>
            <person name="Takahashi S."/>
            <person name="Fukui A."/>
            <person name="Hikosaka A."/>
            <person name="Suzuki A."/>
            <person name="Kondo M."/>
            <person name="van Heeringen S.J."/>
            <person name="Quigley I."/>
            <person name="Heinz S."/>
            <person name="Ogino H."/>
            <person name="Ochi H."/>
            <person name="Hellsten U."/>
            <person name="Lyons J.B."/>
            <person name="Simakov O."/>
            <person name="Putnam N."/>
            <person name="Stites J."/>
            <person name="Kuroki Y."/>
            <person name="Tanaka T."/>
            <person name="Michiue T."/>
            <person name="Watanabe M."/>
            <person name="Bogdanovic O."/>
            <person name="Lister R."/>
            <person name="Georgiou G."/>
            <person name="Paranjpe S.S."/>
            <person name="van Kruijsbergen I."/>
            <person name="Shu S."/>
            <person name="Carlson J."/>
            <person name="Kinoshita T."/>
            <person name="Ohta Y."/>
            <person name="Mawaribuchi S."/>
            <person name="Jenkins J."/>
            <person name="Grimwood J."/>
            <person name="Schmutz J."/>
            <person name="Mitros T."/>
            <person name="Mozaffari S.V."/>
            <person name="Suzuki Y."/>
            <person name="Haramoto Y."/>
            <person name="Yamamoto T.S."/>
            <person name="Takagi C."/>
            <person name="Heald R."/>
            <person name="Miller K."/>
            <person name="Haudenschild C."/>
            <person name="Kitzman J."/>
            <person name="Nakayama T."/>
            <person name="Izutsu Y."/>
            <person name="Robert J."/>
            <person name="Fortriede J."/>
            <person name="Burns K."/>
            <person name="Lotay V."/>
            <person name="Karimi K."/>
            <person name="Yasuoka Y."/>
            <person name="Dichmann D.S."/>
            <person name="Flajnik M.F."/>
            <person name="Houston D.W."/>
            <person name="Shendure J."/>
            <person name="DuPasquier L."/>
            <person name="Vize P.D."/>
            <person name="Zorn A.M."/>
            <person name="Ito M."/>
            <person name="Marcotte E.M."/>
            <person name="Wallingford J.B."/>
            <person name="Ito Y."/>
            <person name="Asashima M."/>
            <person name="Ueno N."/>
            <person name="Matsuda Y."/>
            <person name="Veenstra G.J."/>
            <person name="Fujiyama A."/>
            <person name="Harland R.M."/>
            <person name="Taira M."/>
            <person name="Rokhsar D.S."/>
        </authorList>
    </citation>
    <scope>NUCLEOTIDE SEQUENCE [LARGE SCALE GENOMIC DNA]</scope>
    <source>
        <strain evidence="3">J</strain>
    </source>
</reference>
<evidence type="ECO:0000256" key="1">
    <source>
        <dbReference type="SAM" id="MobiDB-lite"/>
    </source>
</evidence>
<proteinExistence type="predicted"/>
<feature type="region of interest" description="Disordered" evidence="1">
    <location>
        <begin position="168"/>
        <end position="260"/>
    </location>
</feature>
<accession>A0A974E2Y6</accession>
<protein>
    <submittedName>
        <fullName evidence="2">Uncharacterized protein</fullName>
    </submittedName>
</protein>
<sequence length="417" mass="45803">MSVSHPGSACSLPENPKDGTAHDTGYRYVWKGIFVEKVTQHGDLIIVPLCGDCGCEAYVAIGLAEGRCNGCQEICWLGPLKDEVRYRAPVAVLALVAAPHKSSRTGSIHVSTLSMNSEVEEREAAATRKITAMLAEPPDSFLEKLAALPELVEGVALDKAAEIAGPTEVSASVLSPTEEGEAISGGQEVATGPGRESDLVPTDSGDGVGPEEISPPPPYRQAIQKMPPAYPEKMGTPQQSQGAGSVSDWEEDMAEAEQDGATHEPLFHLPHSFWVPPKITKAEEKDFWVLPGKAYPDIFCRVSRIQRVINFCVFRLWGYYMPYAPLWVYDKMEHLVDDWVVEDICSKEKSIGNSLTHPDTVKRMAAWRFVRSIEKEWCWGCTVLRHRVHSCRRNNPNPQLFSIDVATPGGHSREASP</sequence>
<organism evidence="2 3">
    <name type="scientific">Xenopus laevis</name>
    <name type="common">African clawed frog</name>
    <dbReference type="NCBI Taxonomy" id="8355"/>
    <lineage>
        <taxon>Eukaryota</taxon>
        <taxon>Metazoa</taxon>
        <taxon>Chordata</taxon>
        <taxon>Craniata</taxon>
        <taxon>Vertebrata</taxon>
        <taxon>Euteleostomi</taxon>
        <taxon>Amphibia</taxon>
        <taxon>Batrachia</taxon>
        <taxon>Anura</taxon>
        <taxon>Pipoidea</taxon>
        <taxon>Pipidae</taxon>
        <taxon>Xenopodinae</taxon>
        <taxon>Xenopus</taxon>
        <taxon>Xenopus</taxon>
    </lineage>
</organism>
<evidence type="ECO:0000313" key="3">
    <source>
        <dbReference type="Proteomes" id="UP000694892"/>
    </source>
</evidence>
<name>A0A974E2Y6_XENLA</name>
<dbReference type="Proteomes" id="UP000694892">
    <property type="component" value="Chromosome 1L"/>
</dbReference>
<dbReference type="EMBL" id="CM004466">
    <property type="protein sequence ID" value="OCU02236.1"/>
    <property type="molecule type" value="Genomic_DNA"/>
</dbReference>
<feature type="compositionally biased region" description="Acidic residues" evidence="1">
    <location>
        <begin position="248"/>
        <end position="258"/>
    </location>
</feature>
<evidence type="ECO:0000313" key="2">
    <source>
        <dbReference type="EMBL" id="OCU02236.1"/>
    </source>
</evidence>
<gene>
    <name evidence="2" type="ORF">XELAEV_18007997mg</name>
</gene>